<evidence type="ECO:0000313" key="2">
    <source>
        <dbReference type="EMBL" id="KXX78593.1"/>
    </source>
</evidence>
<dbReference type="InterPro" id="IPR010730">
    <property type="entry name" value="HET"/>
</dbReference>
<gene>
    <name evidence="2" type="ORF">MMYC01_205287</name>
</gene>
<keyword evidence="3" id="KW-1185">Reference proteome</keyword>
<sequence length="604" mass="68798">MWYMLDPQMEGTYLVQISYYGPERSFDSCFFLLEPINDANKHSTPLTCHTRSCESLSLAKQWVTNCSQHHEKCKSSSVDGIWYPTRLLDLTRVNHTEPSADQTVCLIETAKKVPAGRYSTLSHRWGSAEHTKLTKNTYFQYSKGVPLESLPQLIKDSIFVSLELGVLYLWIDLLCICQDDVSDWQREASLMQKVYSNGFCNISASDANGCFESMFNCRNPDEILPQIIELKTSDQRSDANRTKLFRILNDSFWDINVSKALVNTRAWVFQERFLAPRVLQFGKRLLTWDCLEGPAAEIFPDGLPDLLLRSSSDSFKNFGPSGVPMEYSHLKPYVHWGHLVRAYTACALTFQSDKLIAFSGVAKYMAEILKDEYVAGMWRRYLEGELLWHVEKGTPGGTPSQPVEYRAPSWSWASIHGRVRPGRASIENSLIKVEEVHLEYQTGDKTGGLTGGWLRLRGVLKELRLVRNTSARRNRINIGWDMFLEGVKVTIPEEELGSKPPLFILLDVDQEEFNEENANDLLFAMIARKLDKSPPPNQALGRIAMFILLFRLMDREKAVFKRIGIASTWNQDVEETILKVQRPANASPVPCLEYGDGRHSICIV</sequence>
<dbReference type="EMBL" id="LCTW02000114">
    <property type="protein sequence ID" value="KXX78593.1"/>
    <property type="molecule type" value="Genomic_DNA"/>
</dbReference>
<protein>
    <submittedName>
        <fullName evidence="2">Heterokaryon incompatibility protein 6, OR allele</fullName>
    </submittedName>
</protein>
<proteinExistence type="predicted"/>
<dbReference type="AlphaFoldDB" id="A0A175W4K4"/>
<feature type="domain" description="Heterokaryon incompatibility" evidence="1">
    <location>
        <begin position="118"/>
        <end position="271"/>
    </location>
</feature>
<comment type="caution">
    <text evidence="2">The sequence shown here is derived from an EMBL/GenBank/DDBJ whole genome shotgun (WGS) entry which is preliminary data.</text>
</comment>
<dbReference type="OrthoDB" id="4589855at2759"/>
<dbReference type="Pfam" id="PF06985">
    <property type="entry name" value="HET"/>
    <property type="match status" value="1"/>
</dbReference>
<evidence type="ECO:0000259" key="1">
    <source>
        <dbReference type="Pfam" id="PF06985"/>
    </source>
</evidence>
<accession>A0A175W4K4</accession>
<name>A0A175W4K4_9PEZI</name>
<dbReference type="PANTHER" id="PTHR33112:SF11">
    <property type="entry name" value="HETEROKARYON INCOMPATIBILITY DOMAIN-CONTAINING PROTEIN"/>
    <property type="match status" value="1"/>
</dbReference>
<dbReference type="Proteomes" id="UP000078237">
    <property type="component" value="Unassembled WGS sequence"/>
</dbReference>
<dbReference type="VEuPathDB" id="FungiDB:MMYC01_205287"/>
<organism evidence="2 3">
    <name type="scientific">Madurella mycetomatis</name>
    <dbReference type="NCBI Taxonomy" id="100816"/>
    <lineage>
        <taxon>Eukaryota</taxon>
        <taxon>Fungi</taxon>
        <taxon>Dikarya</taxon>
        <taxon>Ascomycota</taxon>
        <taxon>Pezizomycotina</taxon>
        <taxon>Sordariomycetes</taxon>
        <taxon>Sordariomycetidae</taxon>
        <taxon>Sordariales</taxon>
        <taxon>Sordariales incertae sedis</taxon>
        <taxon>Madurella</taxon>
    </lineage>
</organism>
<reference evidence="2 3" key="1">
    <citation type="journal article" date="2016" name="Genome Announc.">
        <title>Genome Sequence of Madurella mycetomatis mm55, Isolated from a Human Mycetoma Case in Sudan.</title>
        <authorList>
            <person name="Smit S."/>
            <person name="Derks M.F."/>
            <person name="Bervoets S."/>
            <person name="Fahal A."/>
            <person name="van Leeuwen W."/>
            <person name="van Belkum A."/>
            <person name="van de Sande W.W."/>
        </authorList>
    </citation>
    <scope>NUCLEOTIDE SEQUENCE [LARGE SCALE GENOMIC DNA]</scope>
    <source>
        <strain evidence="3">mm55</strain>
    </source>
</reference>
<evidence type="ECO:0000313" key="3">
    <source>
        <dbReference type="Proteomes" id="UP000078237"/>
    </source>
</evidence>
<dbReference type="PANTHER" id="PTHR33112">
    <property type="entry name" value="DOMAIN PROTEIN, PUTATIVE-RELATED"/>
    <property type="match status" value="1"/>
</dbReference>
<dbReference type="STRING" id="100816.A0A175W4K4"/>